<dbReference type="InterPro" id="IPR050249">
    <property type="entry name" value="Pseudomonas-type_ThrB"/>
</dbReference>
<organism evidence="3 4">
    <name type="scientific">Paenibacillus odorifer</name>
    <dbReference type="NCBI Taxonomy" id="189426"/>
    <lineage>
        <taxon>Bacteria</taxon>
        <taxon>Bacillati</taxon>
        <taxon>Bacillota</taxon>
        <taxon>Bacilli</taxon>
        <taxon>Bacillales</taxon>
        <taxon>Paenibacillaceae</taxon>
        <taxon>Paenibacillus</taxon>
    </lineage>
</organism>
<dbReference type="InterPro" id="IPR011009">
    <property type="entry name" value="Kinase-like_dom_sf"/>
</dbReference>
<reference evidence="3 4" key="1">
    <citation type="submission" date="2016-11" db="EMBL/GenBank/DDBJ databases">
        <title>Paenibacillus species isolates.</title>
        <authorList>
            <person name="Beno S.M."/>
        </authorList>
    </citation>
    <scope>NUCLEOTIDE SEQUENCE [LARGE SCALE GENOMIC DNA]</scope>
    <source>
        <strain evidence="3 4">FSL H7-0433</strain>
    </source>
</reference>
<dbReference type="RefSeq" id="WP_076219984.1">
    <property type="nucleotide sequence ID" value="NZ_MPTJ01000033.1"/>
</dbReference>
<dbReference type="SUPFAM" id="SSF56112">
    <property type="entry name" value="Protein kinase-like (PK-like)"/>
    <property type="match status" value="1"/>
</dbReference>
<dbReference type="EMBL" id="MPVP01000216">
    <property type="protein sequence ID" value="OMD20574.1"/>
    <property type="molecule type" value="Genomic_DNA"/>
</dbReference>
<dbReference type="Gene3D" id="3.90.1200.10">
    <property type="match status" value="1"/>
</dbReference>
<protein>
    <recommendedName>
        <fullName evidence="2">Aminoglycoside phosphotransferase domain-containing protein</fullName>
    </recommendedName>
</protein>
<accession>A0ABX3GI48</accession>
<dbReference type="PANTHER" id="PTHR21064:SF6">
    <property type="entry name" value="AMINOGLYCOSIDE PHOSPHOTRANSFERASE DOMAIN-CONTAINING PROTEIN"/>
    <property type="match status" value="1"/>
</dbReference>
<dbReference type="PANTHER" id="PTHR21064">
    <property type="entry name" value="AMINOGLYCOSIDE PHOSPHOTRANSFERASE DOMAIN-CONTAINING PROTEIN-RELATED"/>
    <property type="match status" value="1"/>
</dbReference>
<name>A0ABX3GI48_9BACL</name>
<comment type="similarity">
    <text evidence="1">Belongs to the pseudomonas-type ThrB family.</text>
</comment>
<dbReference type="InterPro" id="IPR002575">
    <property type="entry name" value="Aminoglycoside_PTrfase"/>
</dbReference>
<evidence type="ECO:0000313" key="3">
    <source>
        <dbReference type="EMBL" id="OMD20574.1"/>
    </source>
</evidence>
<dbReference type="Pfam" id="PF01636">
    <property type="entry name" value="APH"/>
    <property type="match status" value="1"/>
</dbReference>
<comment type="caution">
    <text evidence="3">The sequence shown here is derived from an EMBL/GenBank/DDBJ whole genome shotgun (WGS) entry which is preliminary data.</text>
</comment>
<proteinExistence type="inferred from homology"/>
<gene>
    <name evidence="3" type="ORF">BSO21_24375</name>
</gene>
<evidence type="ECO:0000259" key="2">
    <source>
        <dbReference type="Pfam" id="PF01636"/>
    </source>
</evidence>
<evidence type="ECO:0000256" key="1">
    <source>
        <dbReference type="ARBA" id="ARBA00038240"/>
    </source>
</evidence>
<evidence type="ECO:0000313" key="4">
    <source>
        <dbReference type="Proteomes" id="UP000187158"/>
    </source>
</evidence>
<dbReference type="Gene3D" id="3.30.200.20">
    <property type="entry name" value="Phosphorylase Kinase, domain 1"/>
    <property type="match status" value="1"/>
</dbReference>
<feature type="domain" description="Aminoglycoside phosphotransferase" evidence="2">
    <location>
        <begin position="29"/>
        <end position="240"/>
    </location>
</feature>
<dbReference type="Proteomes" id="UP000187158">
    <property type="component" value="Unassembled WGS sequence"/>
</dbReference>
<keyword evidence="4" id="KW-1185">Reference proteome</keyword>
<sequence length="307" mass="35938">MEYDSLINEIKHSYQINIENINLHREMIGRVYFLQNQEKKYMFKIFRSFKTDDALQTVRILDYLKANSYPAVSVIRTVQNDSHIILSSQAGSCVGILYDYVEGATPDGKIEAKSIGTQIGKLHNLMEQYPEKLIRRTKFDYIDGYISNMQDLQFDPGKILELNHYGNELWERITKLPKSFCHGDLHTGNMLRNECGEYILLDFDDASGDYPSMDVAYMCDATDFNHSNESMYDQTMRLYERFYSGYSTTRTISSNEFKALFDFIAIRHFQIISRIVQCQGLQSISKEFCDEQYSWLMKWQELCIKHG</sequence>